<keyword evidence="1" id="KW-0560">Oxidoreductase</keyword>
<reference evidence="4" key="1">
    <citation type="submission" date="2021-01" db="EMBL/GenBank/DDBJ databases">
        <authorList>
            <person name="Corre E."/>
            <person name="Pelletier E."/>
            <person name="Niang G."/>
            <person name="Scheremetjew M."/>
            <person name="Finn R."/>
            <person name="Kale V."/>
            <person name="Holt S."/>
            <person name="Cochrane G."/>
            <person name="Meng A."/>
            <person name="Brown T."/>
            <person name="Cohen L."/>
        </authorList>
    </citation>
    <scope>NUCLEOTIDE SEQUENCE</scope>
    <source>
        <strain evidence="4">CCMP125</strain>
    </source>
</reference>
<feature type="region of interest" description="Disordered" evidence="2">
    <location>
        <begin position="1"/>
        <end position="24"/>
    </location>
</feature>
<comment type="similarity">
    <text evidence="1">Belongs to the iron/ascorbate-dependent oxidoreductase family.</text>
</comment>
<dbReference type="AlphaFoldDB" id="A0A7S2VDP8"/>
<dbReference type="GO" id="GO:0016491">
    <property type="term" value="F:oxidoreductase activity"/>
    <property type="evidence" value="ECO:0007669"/>
    <property type="project" value="UniProtKB-KW"/>
</dbReference>
<feature type="compositionally biased region" description="Basic and acidic residues" evidence="2">
    <location>
        <begin position="11"/>
        <end position="20"/>
    </location>
</feature>
<evidence type="ECO:0000313" key="4">
    <source>
        <dbReference type="EMBL" id="CAD9946401.1"/>
    </source>
</evidence>
<dbReference type="InterPro" id="IPR005123">
    <property type="entry name" value="Oxoglu/Fe-dep_dioxygenase_dom"/>
</dbReference>
<dbReference type="PROSITE" id="PS51471">
    <property type="entry name" value="FE2OG_OXY"/>
    <property type="match status" value="1"/>
</dbReference>
<organism evidence="4">
    <name type="scientific">Entomoneis paludosa</name>
    <dbReference type="NCBI Taxonomy" id="265537"/>
    <lineage>
        <taxon>Eukaryota</taxon>
        <taxon>Sar</taxon>
        <taxon>Stramenopiles</taxon>
        <taxon>Ochrophyta</taxon>
        <taxon>Bacillariophyta</taxon>
        <taxon>Bacillariophyceae</taxon>
        <taxon>Bacillariophycidae</taxon>
        <taxon>Entomoneidaceae</taxon>
        <taxon>Entomoneis</taxon>
    </lineage>
</organism>
<dbReference type="InterPro" id="IPR044862">
    <property type="entry name" value="Pro_4_hyd_alph_FE2OG_OXY"/>
</dbReference>
<dbReference type="GO" id="GO:0046872">
    <property type="term" value="F:metal ion binding"/>
    <property type="evidence" value="ECO:0007669"/>
    <property type="project" value="UniProtKB-KW"/>
</dbReference>
<keyword evidence="1" id="KW-0479">Metal-binding</keyword>
<name>A0A7S2VDP8_9STRA</name>
<feature type="compositionally biased region" description="Polar residues" evidence="2">
    <location>
        <begin position="1"/>
        <end position="10"/>
    </location>
</feature>
<dbReference type="Pfam" id="PF13640">
    <property type="entry name" value="2OG-FeII_Oxy_3"/>
    <property type="match status" value="1"/>
</dbReference>
<feature type="domain" description="Fe2OG dioxygenase" evidence="3">
    <location>
        <begin position="144"/>
        <end position="252"/>
    </location>
</feature>
<dbReference type="EMBL" id="HBHT01004921">
    <property type="protein sequence ID" value="CAD9946401.1"/>
    <property type="molecule type" value="Transcribed_RNA"/>
</dbReference>
<accession>A0A7S2VDP8</accession>
<evidence type="ECO:0000256" key="2">
    <source>
        <dbReference type="SAM" id="MobiDB-lite"/>
    </source>
</evidence>
<keyword evidence="1" id="KW-0408">Iron</keyword>
<proteinExistence type="inferred from homology"/>
<dbReference type="Gene3D" id="2.60.120.620">
    <property type="entry name" value="q2cbj1_9rhob like domain"/>
    <property type="match status" value="1"/>
</dbReference>
<sequence length="256" mass="29033">MTATTISPATSHEDENRKPSSEYGSFVRPRVKEEMIKMVLRKKLAKQRHVVLPKAIDPSYLDSLFPQMLKLFDPQTVNYNGGIGQVPQWKISCYLEVMNGGVPTTHPNLPLLDLFHPLLTSCNQIFVDWYRQQHACNSPRTSTPIVDCRRIMTFITRYTPAPGEQALLKHVDGAGKVDGSIVVALPVDRWSAPEEENAFEGGGLTFWDGPRQEEIRYDTRSGDLALIDRAVWHQANPITKGTRWALVIFYKVIRDE</sequence>
<gene>
    <name evidence="4" type="ORF">APAL1065_LOCUS3280</name>
</gene>
<protein>
    <recommendedName>
        <fullName evidence="3">Fe2OG dioxygenase domain-containing protein</fullName>
    </recommendedName>
</protein>
<evidence type="ECO:0000259" key="3">
    <source>
        <dbReference type="PROSITE" id="PS51471"/>
    </source>
</evidence>
<evidence type="ECO:0000256" key="1">
    <source>
        <dbReference type="RuleBase" id="RU003682"/>
    </source>
</evidence>